<name>A0ABT7PDV1_9BACT</name>
<evidence type="ECO:0000313" key="1">
    <source>
        <dbReference type="EMBL" id="MDM4014464.1"/>
    </source>
</evidence>
<keyword evidence="2" id="KW-1185">Reference proteome</keyword>
<sequence length="98" mass="11056">MRYTARLITLFVIFVSLSLVLPVGASAKSPTGWSAVVVPLGDYRSEIKSMPIEKRPGRLLHVYGNTVRLNHYSDLNQRTRPLRQVVFGTNSLWSELGR</sequence>
<dbReference type="Proteomes" id="UP001239462">
    <property type="component" value="Unassembled WGS sequence"/>
</dbReference>
<organism evidence="1 2">
    <name type="scientific">Roseiconus lacunae</name>
    <dbReference type="NCBI Taxonomy" id="2605694"/>
    <lineage>
        <taxon>Bacteria</taxon>
        <taxon>Pseudomonadati</taxon>
        <taxon>Planctomycetota</taxon>
        <taxon>Planctomycetia</taxon>
        <taxon>Pirellulales</taxon>
        <taxon>Pirellulaceae</taxon>
        <taxon>Roseiconus</taxon>
    </lineage>
</organism>
<evidence type="ECO:0000313" key="2">
    <source>
        <dbReference type="Proteomes" id="UP001239462"/>
    </source>
</evidence>
<reference evidence="1 2" key="1">
    <citation type="submission" date="2023-06" db="EMBL/GenBank/DDBJ databases">
        <title>Roseiconus lacunae JC819 isolated from Gulf of Mannar region, Tamil Nadu.</title>
        <authorList>
            <person name="Pk S."/>
            <person name="Ch S."/>
            <person name="Ch V.R."/>
        </authorList>
    </citation>
    <scope>NUCLEOTIDE SEQUENCE [LARGE SCALE GENOMIC DNA]</scope>
    <source>
        <strain evidence="1 2">JC819</strain>
    </source>
</reference>
<comment type="caution">
    <text evidence="1">The sequence shown here is derived from an EMBL/GenBank/DDBJ whole genome shotgun (WGS) entry which is preliminary data.</text>
</comment>
<dbReference type="EMBL" id="JASZZN010000002">
    <property type="protein sequence ID" value="MDM4014464.1"/>
    <property type="molecule type" value="Genomic_DNA"/>
</dbReference>
<dbReference type="RefSeq" id="WP_289162212.1">
    <property type="nucleotide sequence ID" value="NZ_CP141221.1"/>
</dbReference>
<proteinExistence type="predicted"/>
<gene>
    <name evidence="1" type="ORF">QTN89_03400</name>
</gene>
<protein>
    <submittedName>
        <fullName evidence="1">Uncharacterized protein</fullName>
    </submittedName>
</protein>
<accession>A0ABT7PDV1</accession>